<dbReference type="AlphaFoldDB" id="A0A9J6BMY2"/>
<organism evidence="4 5">
    <name type="scientific">Polypedilum vanderplanki</name>
    <name type="common">Sleeping chironomid midge</name>
    <dbReference type="NCBI Taxonomy" id="319348"/>
    <lineage>
        <taxon>Eukaryota</taxon>
        <taxon>Metazoa</taxon>
        <taxon>Ecdysozoa</taxon>
        <taxon>Arthropoda</taxon>
        <taxon>Hexapoda</taxon>
        <taxon>Insecta</taxon>
        <taxon>Pterygota</taxon>
        <taxon>Neoptera</taxon>
        <taxon>Endopterygota</taxon>
        <taxon>Diptera</taxon>
        <taxon>Nematocera</taxon>
        <taxon>Chironomoidea</taxon>
        <taxon>Chironomidae</taxon>
        <taxon>Chironominae</taxon>
        <taxon>Polypedilum</taxon>
        <taxon>Polypedilum</taxon>
    </lineage>
</organism>
<reference evidence="4" key="1">
    <citation type="submission" date="2021-03" db="EMBL/GenBank/DDBJ databases">
        <title>Chromosome level genome of the anhydrobiotic midge Polypedilum vanderplanki.</title>
        <authorList>
            <person name="Yoshida Y."/>
            <person name="Kikawada T."/>
            <person name="Gusev O."/>
        </authorList>
    </citation>
    <scope>NUCLEOTIDE SEQUENCE</scope>
    <source>
        <strain evidence="4">NIAS01</strain>
        <tissue evidence="4">Whole body or cell culture</tissue>
    </source>
</reference>
<dbReference type="PANTHER" id="PTHR21694">
    <property type="entry name" value="COILED-COIL DOMAIN-CONTAINING PROTEIN 63"/>
    <property type="match status" value="1"/>
</dbReference>
<evidence type="ECO:0000313" key="5">
    <source>
        <dbReference type="Proteomes" id="UP001107558"/>
    </source>
</evidence>
<dbReference type="OrthoDB" id="6766775at2759"/>
<name>A0A9J6BMY2_POLVA</name>
<sequence length="597" mass="70938">MNTPLQTSVSRNKKITIDPVKLQQQKDALNQKLLTDAQRDYLKCARGKCPIIVSERMKRMKKLFGSKKQKKNFLDIKSHDRQLSRLFQEKGRKKRIEILSAVVSELNLKLQVANSKLHVNEIEENYRKIEEHLRIQNEMEEAIKKTKMEIGHIKSQIERLDRKNRELDKETESEVQFTEHLKRANRQLEIYERKVEIARQKECKMTSENLKLREFLQDMLIARAQFNKHWSISVKKLKNRKKFLLDMIERSSQAFSQSDDFLDDYKKILSRRRQSKENATAEMLKMKRQIDANDIISMFLEGKGKRRNWEPIQKKEVKRRENLKKSYNDQINFYKNIIEESKKITKTNDIKNANEILYSWDNESFQIFNYINKISIEFEDVLKDMSETRNEVIKSSEMVKESKNYYQSKIEELTVEMTAAVEEQSKLKQEIEKYERKIDLICKTLSEIIQEIKCDTSSLNLNIRDCSEVTKLNVRLFFSLFERHINRILAYIYCKERDEKKLDLLTENQKLVIKSLKRDDKPIVKIHDTLVTQCPECAEIEDMKKSENDFVKMLTKKEIHAEIKRVATMPEISSRMHTLSVCKLPRSGAVASRRYAQ</sequence>
<dbReference type="Proteomes" id="UP001107558">
    <property type="component" value="Chromosome 3"/>
</dbReference>
<feature type="coiled-coil region" evidence="2">
    <location>
        <begin position="410"/>
        <end position="451"/>
    </location>
</feature>
<gene>
    <name evidence="4" type="ORF">PVAND_001434</name>
</gene>
<evidence type="ECO:0000313" key="4">
    <source>
        <dbReference type="EMBL" id="KAG5671225.1"/>
    </source>
</evidence>
<comment type="caution">
    <text evidence="4">The sequence shown here is derived from an EMBL/GenBank/DDBJ whole genome shotgun (WGS) entry which is preliminary data.</text>
</comment>
<feature type="domain" description="ODAD1 central coiled coil region" evidence="3">
    <location>
        <begin position="186"/>
        <end position="459"/>
    </location>
</feature>
<dbReference type="Pfam" id="PF21773">
    <property type="entry name" value="ODAD1_CC"/>
    <property type="match status" value="1"/>
</dbReference>
<evidence type="ECO:0000256" key="1">
    <source>
        <dbReference type="ARBA" id="ARBA00023054"/>
    </source>
</evidence>
<evidence type="ECO:0000259" key="3">
    <source>
        <dbReference type="Pfam" id="PF21773"/>
    </source>
</evidence>
<dbReference type="PANTHER" id="PTHR21694:SF18">
    <property type="entry name" value="COILED-COIL DOMAIN-CONTAINING PROTEIN 63"/>
    <property type="match status" value="1"/>
</dbReference>
<feature type="coiled-coil region" evidence="2">
    <location>
        <begin position="112"/>
        <end position="201"/>
    </location>
</feature>
<keyword evidence="5" id="KW-1185">Reference proteome</keyword>
<dbReference type="InterPro" id="IPR049258">
    <property type="entry name" value="ODAD1_CC"/>
</dbReference>
<evidence type="ECO:0000256" key="2">
    <source>
        <dbReference type="SAM" id="Coils"/>
    </source>
</evidence>
<dbReference type="EMBL" id="JADBJN010000003">
    <property type="protein sequence ID" value="KAG5671225.1"/>
    <property type="molecule type" value="Genomic_DNA"/>
</dbReference>
<dbReference type="InterPro" id="IPR051876">
    <property type="entry name" value="ODA-DC/CCD"/>
</dbReference>
<protein>
    <recommendedName>
        <fullName evidence="3">ODAD1 central coiled coil region domain-containing protein</fullName>
    </recommendedName>
</protein>
<proteinExistence type="predicted"/>
<accession>A0A9J6BMY2</accession>
<keyword evidence="1 2" id="KW-0175">Coiled coil</keyword>